<organism evidence="2 3">
    <name type="scientific">Pseudomonas syringae pv. japonica str. M301072</name>
    <dbReference type="NCBI Taxonomy" id="629262"/>
    <lineage>
        <taxon>Bacteria</taxon>
        <taxon>Pseudomonadati</taxon>
        <taxon>Pseudomonadota</taxon>
        <taxon>Gammaproteobacteria</taxon>
        <taxon>Pseudomonadales</taxon>
        <taxon>Pseudomonadaceae</taxon>
        <taxon>Pseudomonas</taxon>
        <taxon>Pseudomonas syringae</taxon>
    </lineage>
</organism>
<gene>
    <name evidence="2" type="ORF">PSYJA_38738</name>
</gene>
<reference evidence="2 3" key="1">
    <citation type="journal article" date="2011" name="PLoS Pathog.">
        <title>Dynamic evolution of pathogenicity revealed by sequencing and comparative genomics of 19 Pseudomonas syringae isolates.</title>
        <authorList>
            <person name="Baltrus D.A."/>
            <person name="Nishimura M.T."/>
            <person name="Romanchuk A."/>
            <person name="Chang J.H."/>
            <person name="Mukhtar M.S."/>
            <person name="Cherkis K."/>
            <person name="Roach J."/>
            <person name="Grant S.R."/>
            <person name="Jones C.D."/>
            <person name="Dangl J.L."/>
        </authorList>
    </citation>
    <scope>NUCLEOTIDE SEQUENCE [LARGE SCALE GENOMIC DNA]</scope>
    <source>
        <strain evidence="3">M301072PT</strain>
    </source>
</reference>
<name>F3FWI4_PSESX</name>
<evidence type="ECO:0000259" key="1">
    <source>
        <dbReference type="Pfam" id="PF01425"/>
    </source>
</evidence>
<dbReference type="InterPro" id="IPR036928">
    <property type="entry name" value="AS_sf"/>
</dbReference>
<dbReference type="SUPFAM" id="SSF75304">
    <property type="entry name" value="Amidase signature (AS) enzymes"/>
    <property type="match status" value="1"/>
</dbReference>
<evidence type="ECO:0000313" key="2">
    <source>
        <dbReference type="EMBL" id="EGH34576.1"/>
    </source>
</evidence>
<feature type="domain" description="Amidase" evidence="1">
    <location>
        <begin position="3"/>
        <end position="88"/>
    </location>
</feature>
<comment type="caution">
    <text evidence="2">The sequence shown here is derived from an EMBL/GenBank/DDBJ whole genome shotgun (WGS) entry which is preliminary data.</text>
</comment>
<evidence type="ECO:0000313" key="3">
    <source>
        <dbReference type="Proteomes" id="UP000004471"/>
    </source>
</evidence>
<dbReference type="Pfam" id="PF01425">
    <property type="entry name" value="Amidase"/>
    <property type="match status" value="1"/>
</dbReference>
<dbReference type="InterPro" id="IPR023631">
    <property type="entry name" value="Amidase_dom"/>
</dbReference>
<dbReference type="EMBL" id="AEAH01002671">
    <property type="protein sequence ID" value="EGH34576.1"/>
    <property type="molecule type" value="Genomic_DNA"/>
</dbReference>
<feature type="non-terminal residue" evidence="2">
    <location>
        <position position="1"/>
    </location>
</feature>
<dbReference type="Proteomes" id="UP000004471">
    <property type="component" value="Unassembled WGS sequence"/>
</dbReference>
<dbReference type="HOGENOM" id="CLU_2460103_0_0_6"/>
<dbReference type="AlphaFoldDB" id="F3FWI4"/>
<accession>F3FWI4</accession>
<protein>
    <submittedName>
        <fullName evidence="2">Amidase</fullName>
    </submittedName>
</protein>
<proteinExistence type="predicted"/>
<sequence>TRYISAVESMHALGRAMAGFFEEYDVVLTPTLNRAPPRLGELAFDDDSRSLQDFIALSHSYSPYTAIFNATGQPAMSVPLYWTADSLPL</sequence>
<dbReference type="Gene3D" id="3.90.1300.10">
    <property type="entry name" value="Amidase signature (AS) domain"/>
    <property type="match status" value="1"/>
</dbReference>
<feature type="non-terminal residue" evidence="2">
    <location>
        <position position="89"/>
    </location>
</feature>